<comment type="caution">
    <text evidence="2">The sequence shown here is derived from an EMBL/GenBank/DDBJ whole genome shotgun (WGS) entry which is preliminary data.</text>
</comment>
<protein>
    <submittedName>
        <fullName evidence="2">Uncharacterized protein</fullName>
    </submittedName>
</protein>
<proteinExistence type="predicted"/>
<evidence type="ECO:0000313" key="2">
    <source>
        <dbReference type="EMBL" id="PON84224.1"/>
    </source>
</evidence>
<accession>A0A2P5EFB8</accession>
<evidence type="ECO:0000313" key="3">
    <source>
        <dbReference type="Proteomes" id="UP000237000"/>
    </source>
</evidence>
<gene>
    <name evidence="2" type="ORF">TorRG33x02_199780</name>
</gene>
<sequence length="103" mass="11731">MGLTVQNSNTYQTHQITISIRYDQLSIDIKLNHKVHSKLNRNPHRNLPLKQNSHLIKETIKFRKGLPNKGYPLKSASSNRHQPSGTHKSTHTCRSNGGQNGWP</sequence>
<keyword evidence="3" id="KW-1185">Reference proteome</keyword>
<dbReference type="Proteomes" id="UP000237000">
    <property type="component" value="Unassembled WGS sequence"/>
</dbReference>
<reference evidence="3" key="1">
    <citation type="submission" date="2016-06" db="EMBL/GenBank/DDBJ databases">
        <title>Parallel loss of symbiosis genes in relatives of nitrogen-fixing non-legume Parasponia.</title>
        <authorList>
            <person name="Van Velzen R."/>
            <person name="Holmer R."/>
            <person name="Bu F."/>
            <person name="Rutten L."/>
            <person name="Van Zeijl A."/>
            <person name="Liu W."/>
            <person name="Santuari L."/>
            <person name="Cao Q."/>
            <person name="Sharma T."/>
            <person name="Shen D."/>
            <person name="Roswanjaya Y."/>
            <person name="Wardhani T."/>
            <person name="Kalhor M.S."/>
            <person name="Jansen J."/>
            <person name="Van den Hoogen J."/>
            <person name="Gungor B."/>
            <person name="Hartog M."/>
            <person name="Hontelez J."/>
            <person name="Verver J."/>
            <person name="Yang W.-C."/>
            <person name="Schijlen E."/>
            <person name="Repin R."/>
            <person name="Schilthuizen M."/>
            <person name="Schranz E."/>
            <person name="Heidstra R."/>
            <person name="Miyata K."/>
            <person name="Fedorova E."/>
            <person name="Kohlen W."/>
            <person name="Bisseling T."/>
            <person name="Smit S."/>
            <person name="Geurts R."/>
        </authorList>
    </citation>
    <scope>NUCLEOTIDE SEQUENCE [LARGE SCALE GENOMIC DNA]</scope>
    <source>
        <strain evidence="3">cv. RG33-2</strain>
    </source>
</reference>
<feature type="compositionally biased region" description="Polar residues" evidence="1">
    <location>
        <begin position="75"/>
        <end position="97"/>
    </location>
</feature>
<dbReference type="OrthoDB" id="10320768at2759"/>
<dbReference type="EMBL" id="JXTC01000166">
    <property type="protein sequence ID" value="PON84224.1"/>
    <property type="molecule type" value="Genomic_DNA"/>
</dbReference>
<dbReference type="InParanoid" id="A0A2P5EFB8"/>
<organism evidence="2 3">
    <name type="scientific">Trema orientale</name>
    <name type="common">Charcoal tree</name>
    <name type="synonym">Celtis orientalis</name>
    <dbReference type="NCBI Taxonomy" id="63057"/>
    <lineage>
        <taxon>Eukaryota</taxon>
        <taxon>Viridiplantae</taxon>
        <taxon>Streptophyta</taxon>
        <taxon>Embryophyta</taxon>
        <taxon>Tracheophyta</taxon>
        <taxon>Spermatophyta</taxon>
        <taxon>Magnoliopsida</taxon>
        <taxon>eudicotyledons</taxon>
        <taxon>Gunneridae</taxon>
        <taxon>Pentapetalae</taxon>
        <taxon>rosids</taxon>
        <taxon>fabids</taxon>
        <taxon>Rosales</taxon>
        <taxon>Cannabaceae</taxon>
        <taxon>Trema</taxon>
    </lineage>
</organism>
<name>A0A2P5EFB8_TREOI</name>
<dbReference type="AlphaFoldDB" id="A0A2P5EFB8"/>
<feature type="region of interest" description="Disordered" evidence="1">
    <location>
        <begin position="62"/>
        <end position="103"/>
    </location>
</feature>
<evidence type="ECO:0000256" key="1">
    <source>
        <dbReference type="SAM" id="MobiDB-lite"/>
    </source>
</evidence>